<dbReference type="InterPro" id="IPR002885">
    <property type="entry name" value="PPR_rpt"/>
</dbReference>
<evidence type="ECO:0008006" key="6">
    <source>
        <dbReference type="Google" id="ProtNLM"/>
    </source>
</evidence>
<sequence length="670" mass="76247">MAAASLFADLLRQARPRNPSVTILRALPLSLRQPSQPLSSGLANSQGLAVEEEPAALVDDLRSRIFRLRFPKRSAMDALDRWVGEGGTVTASELREITKDLRKSKRFKHALEPICTDDMISEWMKVHQESELSDKDYATRIDLLTKVFGLIAAEEFFEGLPSSFKSYEACTALLHSYAAKKQIEKAENLFDRIKELNISSSVFAYNEMMALYISVGQLDKVTVVVDELKRQKVSPDLFTYNLWISSCAASLDIISVRRILDEMAQDPRSDKQWIAYMRLTDIYLAAGQLESSQSSLSEVDKQISQREWITYDFLIILHAGLGNTQMLNDIWKSMKMTKQKMTSRNYICVIGSYLMVEQFKEAGEVIDEWKKSKGQEFHISDCNRLFEALKKTGLSDKAEKFHELMEVYLPKSLCAIFMQILTWMESDGCFQLLPSDHGAKLDLLTKVYTIAEAETYFQKLSSSASKRAAAFPLLHSYVKAKDLQKSEALMYMLQNSGLVVDPHPFNELMKLYIATGEIQSVIKVIQYMKRSKIPLNVLSYNLWMNACGMLYGIMSAETMLMEMTNDKNVEVGWSAYYTLANIYTNAGNHKKAHDALALAEEKLSMRKPPRVSNVLLAAYMRNGWMDKAKSLHLHTLEKGGHPNYKTWEILMEGWVKTTQMDRAVEAPLRL</sequence>
<dbReference type="EMBL" id="JACMSC010000012">
    <property type="protein sequence ID" value="KAG6495870.1"/>
    <property type="molecule type" value="Genomic_DNA"/>
</dbReference>
<dbReference type="Pfam" id="PF13041">
    <property type="entry name" value="PPR_2"/>
    <property type="match status" value="1"/>
</dbReference>
<dbReference type="GO" id="GO:0003729">
    <property type="term" value="F:mRNA binding"/>
    <property type="evidence" value="ECO:0007669"/>
    <property type="project" value="UniProtKB-ARBA"/>
</dbReference>
<dbReference type="InterPro" id="IPR011990">
    <property type="entry name" value="TPR-like_helical_dom_sf"/>
</dbReference>
<feature type="repeat" description="PPR" evidence="3">
    <location>
        <begin position="166"/>
        <end position="200"/>
    </location>
</feature>
<dbReference type="Pfam" id="PF01535">
    <property type="entry name" value="PPR"/>
    <property type="match status" value="2"/>
</dbReference>
<comment type="caution">
    <text evidence="4">The sequence shown here is derived from an EMBL/GenBank/DDBJ whole genome shotgun (WGS) entry which is preliminary data.</text>
</comment>
<dbReference type="PROSITE" id="PS51375">
    <property type="entry name" value="PPR"/>
    <property type="match status" value="2"/>
</dbReference>
<accession>A0A8J5FVT8</accession>
<dbReference type="PANTHER" id="PTHR45717:SF4">
    <property type="entry name" value="OS04G0450200 PROTEIN"/>
    <property type="match status" value="1"/>
</dbReference>
<evidence type="ECO:0000256" key="1">
    <source>
        <dbReference type="ARBA" id="ARBA00007626"/>
    </source>
</evidence>
<protein>
    <recommendedName>
        <fullName evidence="6">Pentatricopeptide repeat-containing protein</fullName>
    </recommendedName>
</protein>
<dbReference type="NCBIfam" id="TIGR00756">
    <property type="entry name" value="PPR"/>
    <property type="match status" value="1"/>
</dbReference>
<dbReference type="PANTHER" id="PTHR45717">
    <property type="entry name" value="OS12G0527900 PROTEIN"/>
    <property type="match status" value="1"/>
</dbReference>
<dbReference type="Proteomes" id="UP000734854">
    <property type="component" value="Unassembled WGS sequence"/>
</dbReference>
<keyword evidence="5" id="KW-1185">Reference proteome</keyword>
<evidence type="ECO:0000256" key="2">
    <source>
        <dbReference type="ARBA" id="ARBA00022737"/>
    </source>
</evidence>
<comment type="similarity">
    <text evidence="1">Belongs to the PPR family. P subfamily.</text>
</comment>
<evidence type="ECO:0000313" key="4">
    <source>
        <dbReference type="EMBL" id="KAG6495870.1"/>
    </source>
</evidence>
<dbReference type="AlphaFoldDB" id="A0A8J5FVT8"/>
<organism evidence="4 5">
    <name type="scientific">Zingiber officinale</name>
    <name type="common">Ginger</name>
    <name type="synonym">Amomum zingiber</name>
    <dbReference type="NCBI Taxonomy" id="94328"/>
    <lineage>
        <taxon>Eukaryota</taxon>
        <taxon>Viridiplantae</taxon>
        <taxon>Streptophyta</taxon>
        <taxon>Embryophyta</taxon>
        <taxon>Tracheophyta</taxon>
        <taxon>Spermatophyta</taxon>
        <taxon>Magnoliopsida</taxon>
        <taxon>Liliopsida</taxon>
        <taxon>Zingiberales</taxon>
        <taxon>Zingiberaceae</taxon>
        <taxon>Zingiber</taxon>
    </lineage>
</organism>
<reference evidence="4 5" key="1">
    <citation type="submission" date="2020-08" db="EMBL/GenBank/DDBJ databases">
        <title>Plant Genome Project.</title>
        <authorList>
            <person name="Zhang R.-G."/>
        </authorList>
    </citation>
    <scope>NUCLEOTIDE SEQUENCE [LARGE SCALE GENOMIC DNA]</scope>
    <source>
        <tissue evidence="4">Rhizome</tissue>
    </source>
</reference>
<evidence type="ECO:0000256" key="3">
    <source>
        <dbReference type="PROSITE-ProRule" id="PRU00708"/>
    </source>
</evidence>
<proteinExistence type="inferred from homology"/>
<dbReference type="GO" id="GO:0005739">
    <property type="term" value="C:mitochondrion"/>
    <property type="evidence" value="ECO:0007669"/>
    <property type="project" value="TreeGrafter"/>
</dbReference>
<gene>
    <name evidence="4" type="ORF">ZIOFF_043700</name>
</gene>
<feature type="repeat" description="PPR" evidence="3">
    <location>
        <begin position="201"/>
        <end position="235"/>
    </location>
</feature>
<name>A0A8J5FVT8_ZINOF</name>
<evidence type="ECO:0000313" key="5">
    <source>
        <dbReference type="Proteomes" id="UP000734854"/>
    </source>
</evidence>
<dbReference type="Pfam" id="PF13812">
    <property type="entry name" value="PPR_3"/>
    <property type="match status" value="1"/>
</dbReference>
<keyword evidence="2" id="KW-0677">Repeat</keyword>
<dbReference type="Gene3D" id="1.25.40.10">
    <property type="entry name" value="Tetratricopeptide repeat domain"/>
    <property type="match status" value="4"/>
</dbReference>